<evidence type="ECO:0000313" key="2">
    <source>
        <dbReference type="EMBL" id="CAJ37000.1"/>
    </source>
</evidence>
<evidence type="ECO:0000313" key="3">
    <source>
        <dbReference type="Proteomes" id="UP000000663"/>
    </source>
</evidence>
<protein>
    <submittedName>
        <fullName evidence="2">Uncharacterized protein</fullName>
    </submittedName>
</protein>
<keyword evidence="1" id="KW-0812">Transmembrane</keyword>
<reference evidence="2 3" key="1">
    <citation type="journal article" date="2006" name="Science">
        <title>Genome of rice cluster I archaea -- the key methane producers in the rice rhizosphere.</title>
        <authorList>
            <person name="Erkel C."/>
            <person name="Kube M."/>
            <person name="Reinhardt R."/>
            <person name="Liesack W."/>
        </authorList>
    </citation>
    <scope>NUCLEOTIDE SEQUENCE [LARGE SCALE GENOMIC DNA]</scope>
    <source>
        <strain evidence="3">DSM 22066 / NBRC 105507 / MRE50</strain>
    </source>
</reference>
<evidence type="ECO:0000256" key="1">
    <source>
        <dbReference type="SAM" id="Phobius"/>
    </source>
</evidence>
<sequence>MENSQNRWRRCPSRLQVSALYSVAGRPENASKSIAAEVSPVWHIHSQSATFRPPACKTFIAPEALFEFGMDNLKLRRILVAIGIGIILVVSILLAYGIFTQNQTYILISIAGVIVAYLISRYVMRLQKQSRLGKK</sequence>
<name>Q0W3P3_METAR</name>
<dbReference type="KEGG" id="rci:RCIX1807"/>
<proteinExistence type="predicted"/>
<keyword evidence="1" id="KW-0472">Membrane</keyword>
<keyword evidence="3" id="KW-1185">Reference proteome</keyword>
<dbReference type="AlphaFoldDB" id="Q0W3P3"/>
<feature type="transmembrane region" description="Helical" evidence="1">
    <location>
        <begin position="78"/>
        <end position="99"/>
    </location>
</feature>
<gene>
    <name evidence="2" type="ORF">RCIX1807</name>
</gene>
<keyword evidence="1" id="KW-1133">Transmembrane helix</keyword>
<dbReference type="Proteomes" id="UP000000663">
    <property type="component" value="Chromosome"/>
</dbReference>
<organism evidence="2 3">
    <name type="scientific">Methanocella arvoryzae (strain DSM 22066 / NBRC 105507 / MRE50)</name>
    <dbReference type="NCBI Taxonomy" id="351160"/>
    <lineage>
        <taxon>Archaea</taxon>
        <taxon>Methanobacteriati</taxon>
        <taxon>Methanobacteriota</taxon>
        <taxon>Stenosarchaea group</taxon>
        <taxon>Methanomicrobia</taxon>
        <taxon>Methanocellales</taxon>
        <taxon>Methanocellaceae</taxon>
        <taxon>Methanocella</taxon>
    </lineage>
</organism>
<dbReference type="EMBL" id="AM114193">
    <property type="protein sequence ID" value="CAJ37000.1"/>
    <property type="molecule type" value="Genomic_DNA"/>
</dbReference>
<feature type="transmembrane region" description="Helical" evidence="1">
    <location>
        <begin position="105"/>
        <end position="124"/>
    </location>
</feature>
<accession>Q0W3P3</accession>